<dbReference type="Gene3D" id="3.20.20.70">
    <property type="entry name" value="Aldolase class I"/>
    <property type="match status" value="1"/>
</dbReference>
<accession>A0A4P6K0N1</accession>
<gene>
    <name evidence="1" type="ORF">EPA93_39300</name>
</gene>
<proteinExistence type="predicted"/>
<dbReference type="InterPro" id="IPR002915">
    <property type="entry name" value="DeoC/FbaB/LacD_aldolase"/>
</dbReference>
<dbReference type="InterPro" id="IPR041720">
    <property type="entry name" value="FbaB-like"/>
</dbReference>
<protein>
    <submittedName>
        <fullName evidence="1">Fructose-bisphosphate aldolase</fullName>
    </submittedName>
</protein>
<keyword evidence="2" id="KW-1185">Reference proteome</keyword>
<dbReference type="InterPro" id="IPR050456">
    <property type="entry name" value="DeoC/FbaB_aldolase"/>
</dbReference>
<reference evidence="1 2" key="1">
    <citation type="submission" date="2019-01" db="EMBL/GenBank/DDBJ databases">
        <title>Ktedonosporobacter rubrisoli SCAWS-G2.</title>
        <authorList>
            <person name="Huang Y."/>
            <person name="Yan B."/>
        </authorList>
    </citation>
    <scope>NUCLEOTIDE SEQUENCE [LARGE SCALE GENOMIC DNA]</scope>
    <source>
        <strain evidence="1 2">SCAWS-G2</strain>
    </source>
</reference>
<dbReference type="PANTHER" id="PTHR47916">
    <property type="entry name" value="FRUCTOSE-BISPHOSPHATE ALDOLASE CLASS 1"/>
    <property type="match status" value="1"/>
</dbReference>
<dbReference type="SMART" id="SM01133">
    <property type="entry name" value="DeoC"/>
    <property type="match status" value="1"/>
</dbReference>
<sequence length="265" mass="28667">MSNHLTRRYHRLFASDARSVTIAMDHGGTLGALAGFENAEKVLEQVIAGGADAILTTAGIARKFGQHLSHVGLMIRCDGATSPLFESSREQIVEVETLLELSADAAAAMYFPGLERDRNTTIYFPFLAEKAHRWNIPIMAEALPYGFDPHPASHAVEAVASACRMAVENGADIIKTFYTGKREGFKHVIETSFAPVLVLGGPRVKNDEEFFALLREAMDAGASGVVIGRNVWQAPSPQAMTRALVAIVHHDASVADALRILNESV</sequence>
<evidence type="ECO:0000313" key="1">
    <source>
        <dbReference type="EMBL" id="QBD81697.1"/>
    </source>
</evidence>
<dbReference type="PIRSF" id="PIRSF038992">
    <property type="entry name" value="Aldolase_Ia"/>
    <property type="match status" value="1"/>
</dbReference>
<dbReference type="RefSeq" id="WP_129892758.1">
    <property type="nucleotide sequence ID" value="NZ_CP035758.1"/>
</dbReference>
<dbReference type="KEGG" id="kbs:EPA93_39300"/>
<dbReference type="Pfam" id="PF01791">
    <property type="entry name" value="DeoC"/>
    <property type="match status" value="1"/>
</dbReference>
<name>A0A4P6K0N1_KTERU</name>
<evidence type="ECO:0000313" key="2">
    <source>
        <dbReference type="Proteomes" id="UP000290365"/>
    </source>
</evidence>
<dbReference type="PANTHER" id="PTHR47916:SF1">
    <property type="entry name" value="3-HYDROXY-5-PHOSPHONOOXYPENTANE-2,4-DIONE THIOLASE"/>
    <property type="match status" value="1"/>
</dbReference>
<organism evidence="1 2">
    <name type="scientific">Ktedonosporobacter rubrisoli</name>
    <dbReference type="NCBI Taxonomy" id="2509675"/>
    <lineage>
        <taxon>Bacteria</taxon>
        <taxon>Bacillati</taxon>
        <taxon>Chloroflexota</taxon>
        <taxon>Ktedonobacteria</taxon>
        <taxon>Ktedonobacterales</taxon>
        <taxon>Ktedonosporobacteraceae</taxon>
        <taxon>Ktedonosporobacter</taxon>
    </lineage>
</organism>
<dbReference type="Proteomes" id="UP000290365">
    <property type="component" value="Chromosome"/>
</dbReference>
<dbReference type="OrthoDB" id="5915071at2"/>
<dbReference type="AlphaFoldDB" id="A0A4P6K0N1"/>
<dbReference type="GO" id="GO:0004332">
    <property type="term" value="F:fructose-bisphosphate aldolase activity"/>
    <property type="evidence" value="ECO:0007669"/>
    <property type="project" value="InterPro"/>
</dbReference>
<dbReference type="EMBL" id="CP035758">
    <property type="protein sequence ID" value="QBD81697.1"/>
    <property type="molecule type" value="Genomic_DNA"/>
</dbReference>
<dbReference type="InterPro" id="IPR013785">
    <property type="entry name" value="Aldolase_TIM"/>
</dbReference>
<dbReference type="SUPFAM" id="SSF51569">
    <property type="entry name" value="Aldolase"/>
    <property type="match status" value="1"/>
</dbReference>